<proteinExistence type="predicted"/>
<keyword evidence="3" id="KW-1185">Reference proteome</keyword>
<dbReference type="Proteomes" id="UP001235939">
    <property type="component" value="Chromosome 11"/>
</dbReference>
<gene>
    <name evidence="2" type="ORF">LAZ67_11002267</name>
</gene>
<sequence length="150" mass="16896">MDFKTKIHNLKNKTNQFLSGKCETSHGAPDFGEDGRYGWTLISHPAYRPPPPIPPTCYPQTSTKRLTVDFRDLQLTWTGSSSSAVMSEDNTVREYDPLDRRLSVDSRRPSSVTLLRDVVSSSRRKAEGKSSSRDGRRKTDGKSSSLDDMR</sequence>
<organism evidence="2 3">
    <name type="scientific">Cordylochernes scorpioides</name>
    <dbReference type="NCBI Taxonomy" id="51811"/>
    <lineage>
        <taxon>Eukaryota</taxon>
        <taxon>Metazoa</taxon>
        <taxon>Ecdysozoa</taxon>
        <taxon>Arthropoda</taxon>
        <taxon>Chelicerata</taxon>
        <taxon>Arachnida</taxon>
        <taxon>Pseudoscorpiones</taxon>
        <taxon>Cheliferoidea</taxon>
        <taxon>Chernetidae</taxon>
        <taxon>Cordylochernes</taxon>
    </lineage>
</organism>
<feature type="compositionally biased region" description="Basic and acidic residues" evidence="1">
    <location>
        <begin position="90"/>
        <end position="108"/>
    </location>
</feature>
<evidence type="ECO:0000256" key="1">
    <source>
        <dbReference type="SAM" id="MobiDB-lite"/>
    </source>
</evidence>
<evidence type="ECO:0000313" key="2">
    <source>
        <dbReference type="EMBL" id="UYV74159.1"/>
    </source>
</evidence>
<feature type="region of interest" description="Disordered" evidence="1">
    <location>
        <begin position="81"/>
        <end position="150"/>
    </location>
</feature>
<reference evidence="2 3" key="1">
    <citation type="submission" date="2022-01" db="EMBL/GenBank/DDBJ databases">
        <title>A chromosomal length assembly of Cordylochernes scorpioides.</title>
        <authorList>
            <person name="Zeh D."/>
            <person name="Zeh J."/>
        </authorList>
    </citation>
    <scope>NUCLEOTIDE SEQUENCE [LARGE SCALE GENOMIC DNA]</scope>
    <source>
        <strain evidence="2">IN4F17</strain>
        <tissue evidence="2">Whole Body</tissue>
    </source>
</reference>
<protein>
    <submittedName>
        <fullName evidence="2">Uncharacterized protein</fullName>
    </submittedName>
</protein>
<accession>A0ABY6KZ49</accession>
<name>A0ABY6KZ49_9ARAC</name>
<feature type="compositionally biased region" description="Basic and acidic residues" evidence="1">
    <location>
        <begin position="124"/>
        <end position="150"/>
    </location>
</feature>
<evidence type="ECO:0000313" key="3">
    <source>
        <dbReference type="Proteomes" id="UP001235939"/>
    </source>
</evidence>
<dbReference type="EMBL" id="CP092873">
    <property type="protein sequence ID" value="UYV74159.1"/>
    <property type="molecule type" value="Genomic_DNA"/>
</dbReference>